<dbReference type="InterPro" id="IPR050428">
    <property type="entry name" value="TCS_sensor_his_kinase"/>
</dbReference>
<dbReference type="EMBL" id="DRLD01000371">
    <property type="protein sequence ID" value="HED11628.1"/>
    <property type="molecule type" value="Genomic_DNA"/>
</dbReference>
<dbReference type="SUPFAM" id="SSF158472">
    <property type="entry name" value="HAMP domain-like"/>
    <property type="match status" value="1"/>
</dbReference>
<dbReference type="AlphaFoldDB" id="A0A7V1LP90"/>
<keyword evidence="6" id="KW-0902">Two-component regulatory system</keyword>
<dbReference type="Gene3D" id="1.10.287.130">
    <property type="match status" value="1"/>
</dbReference>
<keyword evidence="5" id="KW-0418">Kinase</keyword>
<dbReference type="CDD" id="cd06225">
    <property type="entry name" value="HAMP"/>
    <property type="match status" value="1"/>
</dbReference>
<feature type="transmembrane region" description="Helical" evidence="7">
    <location>
        <begin position="7"/>
        <end position="28"/>
    </location>
</feature>
<reference evidence="9" key="1">
    <citation type="journal article" date="2020" name="mSystems">
        <title>Genome- and Community-Level Interaction Insights into Carbon Utilization and Element Cycling Functions of Hydrothermarchaeota in Hydrothermal Sediment.</title>
        <authorList>
            <person name="Zhou Z."/>
            <person name="Liu Y."/>
            <person name="Xu W."/>
            <person name="Pan J."/>
            <person name="Luo Z.H."/>
            <person name="Li M."/>
        </authorList>
    </citation>
    <scope>NUCLEOTIDE SEQUENCE [LARGE SCALE GENOMIC DNA]</scope>
    <source>
        <strain evidence="9">HyVt-456</strain>
    </source>
</reference>
<dbReference type="InterPro" id="IPR036097">
    <property type="entry name" value="HisK_dim/P_sf"/>
</dbReference>
<evidence type="ECO:0000313" key="9">
    <source>
        <dbReference type="EMBL" id="HED11628.1"/>
    </source>
</evidence>
<organism evidence="9">
    <name type="scientific">Caldithrix abyssi</name>
    <dbReference type="NCBI Taxonomy" id="187145"/>
    <lineage>
        <taxon>Bacteria</taxon>
        <taxon>Pseudomonadati</taxon>
        <taxon>Calditrichota</taxon>
        <taxon>Calditrichia</taxon>
        <taxon>Calditrichales</taxon>
        <taxon>Calditrichaceae</taxon>
        <taxon>Caldithrix</taxon>
    </lineage>
</organism>
<comment type="caution">
    <text evidence="9">The sequence shown here is derived from an EMBL/GenBank/DDBJ whole genome shotgun (WGS) entry which is preliminary data.</text>
</comment>
<dbReference type="InterPro" id="IPR003660">
    <property type="entry name" value="HAMP_dom"/>
</dbReference>
<feature type="transmembrane region" description="Helical" evidence="7">
    <location>
        <begin position="171"/>
        <end position="190"/>
    </location>
</feature>
<protein>
    <recommendedName>
        <fullName evidence="2">histidine kinase</fullName>
        <ecNumber evidence="2">2.7.13.3</ecNumber>
    </recommendedName>
</protein>
<evidence type="ECO:0000256" key="3">
    <source>
        <dbReference type="ARBA" id="ARBA00022553"/>
    </source>
</evidence>
<dbReference type="GO" id="GO:0005886">
    <property type="term" value="C:plasma membrane"/>
    <property type="evidence" value="ECO:0007669"/>
    <property type="project" value="TreeGrafter"/>
</dbReference>
<dbReference type="PANTHER" id="PTHR45436">
    <property type="entry name" value="SENSOR HISTIDINE KINASE YKOH"/>
    <property type="match status" value="1"/>
</dbReference>
<evidence type="ECO:0000256" key="5">
    <source>
        <dbReference type="ARBA" id="ARBA00022777"/>
    </source>
</evidence>
<evidence type="ECO:0000256" key="2">
    <source>
        <dbReference type="ARBA" id="ARBA00012438"/>
    </source>
</evidence>
<dbReference type="PANTHER" id="PTHR45436:SF5">
    <property type="entry name" value="SENSOR HISTIDINE KINASE TRCS"/>
    <property type="match status" value="1"/>
</dbReference>
<dbReference type="SMART" id="SM00304">
    <property type="entry name" value="HAMP"/>
    <property type="match status" value="1"/>
</dbReference>
<keyword evidence="4" id="KW-0808">Transferase</keyword>
<feature type="domain" description="HAMP" evidence="8">
    <location>
        <begin position="192"/>
        <end position="245"/>
    </location>
</feature>
<dbReference type="GO" id="GO:0000155">
    <property type="term" value="F:phosphorelay sensor kinase activity"/>
    <property type="evidence" value="ECO:0007669"/>
    <property type="project" value="InterPro"/>
</dbReference>
<evidence type="ECO:0000259" key="8">
    <source>
        <dbReference type="PROSITE" id="PS50885"/>
    </source>
</evidence>
<dbReference type="Proteomes" id="UP000886005">
    <property type="component" value="Unassembled WGS sequence"/>
</dbReference>
<name>A0A7V1LP90_CALAY</name>
<dbReference type="Pfam" id="PF00672">
    <property type="entry name" value="HAMP"/>
    <property type="match status" value="1"/>
</dbReference>
<keyword evidence="7" id="KW-0472">Membrane</keyword>
<dbReference type="InterPro" id="IPR003661">
    <property type="entry name" value="HisK_dim/P_dom"/>
</dbReference>
<dbReference type="CDD" id="cd00082">
    <property type="entry name" value="HisKA"/>
    <property type="match status" value="1"/>
</dbReference>
<evidence type="ECO:0000256" key="4">
    <source>
        <dbReference type="ARBA" id="ARBA00022679"/>
    </source>
</evidence>
<proteinExistence type="predicted"/>
<comment type="catalytic activity">
    <reaction evidence="1">
        <text>ATP + protein L-histidine = ADP + protein N-phospho-L-histidine.</text>
        <dbReference type="EC" id="2.7.13.3"/>
    </reaction>
</comment>
<keyword evidence="7" id="KW-0812">Transmembrane</keyword>
<dbReference type="SUPFAM" id="SSF47384">
    <property type="entry name" value="Homodimeric domain of signal transducing histidine kinase"/>
    <property type="match status" value="1"/>
</dbReference>
<accession>A0A7V1LP90</accession>
<dbReference type="EC" id="2.7.13.3" evidence="2"/>
<dbReference type="PROSITE" id="PS50885">
    <property type="entry name" value="HAMP"/>
    <property type="match status" value="1"/>
</dbReference>
<sequence length="276" mass="31670">MKISAKISLWYVSLTLLIMMLFSTALYMGMRVVLYQALDDDLAIFANTIQESYNPFIGEFEELLFHLESANRYKELWLVVYDARGRAIYASPMTQYIPLKIPVPEEAPQEGYTITVNMKKGLPWLQANEKGQVTFRAITRRMAYNKRPIGFIQAALPIQNIQNELDSLLKLILISNVLAVLLVGGSGYFLTRRVLSPVRTIARKARQISETSMDERLPVVNKDDEIGQLSQTLNNLLERLQKAFRAQQEFISDITHELKTPLSMMRTHWEAEINNP</sequence>
<feature type="non-terminal residue" evidence="9">
    <location>
        <position position="276"/>
    </location>
</feature>
<evidence type="ECO:0000256" key="1">
    <source>
        <dbReference type="ARBA" id="ARBA00000085"/>
    </source>
</evidence>
<keyword evidence="7" id="KW-1133">Transmembrane helix</keyword>
<gene>
    <name evidence="9" type="ORF">ENJ10_13130</name>
</gene>
<keyword evidence="3" id="KW-0597">Phosphoprotein</keyword>
<evidence type="ECO:0000256" key="7">
    <source>
        <dbReference type="SAM" id="Phobius"/>
    </source>
</evidence>
<evidence type="ECO:0000256" key="6">
    <source>
        <dbReference type="ARBA" id="ARBA00023012"/>
    </source>
</evidence>